<evidence type="ECO:0000313" key="2">
    <source>
        <dbReference type="Proteomes" id="UP000006380"/>
    </source>
</evidence>
<sequence length="200" mass="22498">MNGQMYQTCAIVTAAKIALKNGGEIDYAPLNYEDETKFLFQDGSVARSVSEWFERTRKLGLDDMKFLSPTSVSDRSLLGFSNTTASGIACFFADGAASYFTPHWEFTRQSSQDGKWLITYTQNKWENPPEQKPKFDDNRAEFASVLTRIKALAQEIECEHFAGVFQRALNALNDDDTIAAEYIDKNIRPATAKFRAIFSG</sequence>
<accession>A7GW06</accession>
<dbReference type="STRING" id="360105.CCV52592_0746"/>
<dbReference type="KEGG" id="ccv:CCV52592_0746"/>
<dbReference type="HOGENOM" id="CLU_097565_0_0_7"/>
<dbReference type="AlphaFoldDB" id="A7GW06"/>
<gene>
    <name evidence="1" type="ORF">CCV52592_0746</name>
</gene>
<protein>
    <submittedName>
        <fullName evidence="1">Uncharacterized protein</fullName>
    </submittedName>
</protein>
<proteinExistence type="predicted"/>
<name>A7GW06_CAMC5</name>
<organism evidence="1 2">
    <name type="scientific">Campylobacter curvus (strain 525.92)</name>
    <dbReference type="NCBI Taxonomy" id="360105"/>
    <lineage>
        <taxon>Bacteria</taxon>
        <taxon>Pseudomonadati</taxon>
        <taxon>Campylobacterota</taxon>
        <taxon>Epsilonproteobacteria</taxon>
        <taxon>Campylobacterales</taxon>
        <taxon>Campylobacteraceae</taxon>
        <taxon>Campylobacter</taxon>
    </lineage>
</organism>
<keyword evidence="2" id="KW-1185">Reference proteome</keyword>
<dbReference type="RefSeq" id="WP_011991676.1">
    <property type="nucleotide sequence ID" value="NC_009715.2"/>
</dbReference>
<reference evidence="1" key="1">
    <citation type="submission" date="2016-07" db="EMBL/GenBank/DDBJ databases">
        <title>Comparative genomics of the Campylobacter concisus group.</title>
        <authorList>
            <person name="Miller W.G."/>
            <person name="Yee E."/>
            <person name="Chapman M.H."/>
            <person name="Huynh S."/>
            <person name="Bono J.L."/>
            <person name="On S.L.W."/>
            <person name="StLeger J."/>
            <person name="Foster G."/>
            <person name="Parker C.T."/>
        </authorList>
    </citation>
    <scope>NUCLEOTIDE SEQUENCE</scope>
    <source>
        <strain evidence="1">525.92</strain>
    </source>
</reference>
<dbReference type="Proteomes" id="UP000006380">
    <property type="component" value="Chromosome"/>
</dbReference>
<dbReference type="EMBL" id="CP000767">
    <property type="protein sequence ID" value="EAT99668.2"/>
    <property type="molecule type" value="Genomic_DNA"/>
</dbReference>
<evidence type="ECO:0000313" key="1">
    <source>
        <dbReference type="EMBL" id="EAT99668.2"/>
    </source>
</evidence>